<feature type="coiled-coil region" evidence="18">
    <location>
        <begin position="656"/>
        <end position="683"/>
    </location>
</feature>
<dbReference type="SMART" id="SM00448">
    <property type="entry name" value="REC"/>
    <property type="match status" value="1"/>
</dbReference>
<comment type="catalytic activity">
    <reaction evidence="1">
        <text>ATP + protein L-histidine = ADP + protein N-phospho-L-histidine.</text>
        <dbReference type="EC" id="2.7.13.3"/>
    </reaction>
</comment>
<feature type="domain" description="HPt" evidence="23">
    <location>
        <begin position="1086"/>
        <end position="1184"/>
    </location>
</feature>
<keyword evidence="18" id="KW-0175">Coiled coil</keyword>
<evidence type="ECO:0000256" key="3">
    <source>
        <dbReference type="ARBA" id="ARBA00012438"/>
    </source>
</evidence>
<dbReference type="SMART" id="SM00388">
    <property type="entry name" value="HisKA"/>
    <property type="match status" value="1"/>
</dbReference>
<reference evidence="24 25" key="1">
    <citation type="submission" date="2022-04" db="EMBL/GenBank/DDBJ databases">
        <title>Hymenobacter sp. isolated from the air.</title>
        <authorList>
            <person name="Won M."/>
            <person name="Lee C.-M."/>
            <person name="Woen H.-Y."/>
            <person name="Kwon S.-W."/>
        </authorList>
    </citation>
    <scope>NUCLEOTIDE SEQUENCE [LARGE SCALE GENOMIC DNA]</scope>
    <source>
        <strain evidence="25">5413 J-13</strain>
    </source>
</reference>
<proteinExistence type="predicted"/>
<dbReference type="Pfam" id="PF01627">
    <property type="entry name" value="Hpt"/>
    <property type="match status" value="1"/>
</dbReference>
<feature type="modified residue" description="Phosphohistidine" evidence="16">
    <location>
        <position position="1125"/>
    </location>
</feature>
<keyword evidence="8" id="KW-0547">Nucleotide-binding</keyword>
<evidence type="ECO:0000313" key="25">
    <source>
        <dbReference type="Proteomes" id="UP000829925"/>
    </source>
</evidence>
<dbReference type="InterPro" id="IPR036890">
    <property type="entry name" value="HATPase_C_sf"/>
</dbReference>
<dbReference type="InterPro" id="IPR008207">
    <property type="entry name" value="Sig_transdc_His_kin_Hpt_dom"/>
</dbReference>
<dbReference type="Proteomes" id="UP000829925">
    <property type="component" value="Chromosome"/>
</dbReference>
<evidence type="ECO:0000256" key="15">
    <source>
        <dbReference type="ARBA" id="ARBA00068150"/>
    </source>
</evidence>
<dbReference type="GO" id="GO:0005524">
    <property type="term" value="F:ATP binding"/>
    <property type="evidence" value="ECO:0007669"/>
    <property type="project" value="UniProtKB-KW"/>
</dbReference>
<evidence type="ECO:0000256" key="10">
    <source>
        <dbReference type="ARBA" id="ARBA00022840"/>
    </source>
</evidence>
<keyword evidence="11" id="KW-1133">Transmembrane helix</keyword>
<keyword evidence="9" id="KW-0418">Kinase</keyword>
<dbReference type="Gene3D" id="1.10.287.130">
    <property type="match status" value="1"/>
</dbReference>
<dbReference type="PRINTS" id="PR00344">
    <property type="entry name" value="BCTRLSENSOR"/>
</dbReference>
<feature type="domain" description="PAS" evidence="21">
    <location>
        <begin position="547"/>
        <end position="590"/>
    </location>
</feature>
<dbReference type="InterPro" id="IPR036641">
    <property type="entry name" value="HPT_dom_sf"/>
</dbReference>
<evidence type="ECO:0000259" key="22">
    <source>
        <dbReference type="PROSITE" id="PS50113"/>
    </source>
</evidence>
<feature type="domain" description="PAC" evidence="22">
    <location>
        <begin position="621"/>
        <end position="672"/>
    </location>
</feature>
<keyword evidence="10" id="KW-0067">ATP-binding</keyword>
<dbReference type="RefSeq" id="WP_245092983.1">
    <property type="nucleotide sequence ID" value="NZ_CP095053.1"/>
</dbReference>
<dbReference type="KEGG" id="haei:MUN82_19140"/>
<dbReference type="EMBL" id="CP095053">
    <property type="protein sequence ID" value="UOR05039.1"/>
    <property type="molecule type" value="Genomic_DNA"/>
</dbReference>
<evidence type="ECO:0000256" key="4">
    <source>
        <dbReference type="ARBA" id="ARBA00022475"/>
    </source>
</evidence>
<keyword evidence="7" id="KW-0812">Transmembrane</keyword>
<dbReference type="SMART" id="SM00387">
    <property type="entry name" value="HATPase_c"/>
    <property type="match status" value="1"/>
</dbReference>
<evidence type="ECO:0000256" key="5">
    <source>
        <dbReference type="ARBA" id="ARBA00022553"/>
    </source>
</evidence>
<evidence type="ECO:0000259" key="21">
    <source>
        <dbReference type="PROSITE" id="PS50112"/>
    </source>
</evidence>
<keyword evidence="4" id="KW-1003">Cell membrane</keyword>
<dbReference type="CDD" id="cd00082">
    <property type="entry name" value="HisKA"/>
    <property type="match status" value="1"/>
</dbReference>
<accession>A0A8T9SZ44</accession>
<comment type="subcellular location">
    <subcellularLocation>
        <location evidence="2">Cell membrane</location>
        <topology evidence="2">Multi-pass membrane protein</topology>
    </subcellularLocation>
</comment>
<keyword evidence="6" id="KW-0808">Transferase</keyword>
<dbReference type="SMART" id="SM00091">
    <property type="entry name" value="PAS"/>
    <property type="match status" value="5"/>
</dbReference>
<evidence type="ECO:0000256" key="11">
    <source>
        <dbReference type="ARBA" id="ARBA00022989"/>
    </source>
</evidence>
<comment type="subunit">
    <text evidence="14">At low DSF concentrations, interacts with RpfF.</text>
</comment>
<evidence type="ECO:0000259" key="19">
    <source>
        <dbReference type="PROSITE" id="PS50109"/>
    </source>
</evidence>
<dbReference type="InterPro" id="IPR013767">
    <property type="entry name" value="PAS_fold"/>
</dbReference>
<dbReference type="InterPro" id="IPR000700">
    <property type="entry name" value="PAS-assoc_C"/>
</dbReference>
<dbReference type="FunFam" id="1.10.287.130:FF:000002">
    <property type="entry name" value="Two-component osmosensing histidine kinase"/>
    <property type="match status" value="1"/>
</dbReference>
<dbReference type="InterPro" id="IPR004358">
    <property type="entry name" value="Sig_transdc_His_kin-like_C"/>
</dbReference>
<evidence type="ECO:0000259" key="20">
    <source>
        <dbReference type="PROSITE" id="PS50110"/>
    </source>
</evidence>
<dbReference type="NCBIfam" id="TIGR00229">
    <property type="entry name" value="sensory_box"/>
    <property type="match status" value="3"/>
</dbReference>
<feature type="domain" description="PAS" evidence="21">
    <location>
        <begin position="407"/>
        <end position="484"/>
    </location>
</feature>
<dbReference type="PANTHER" id="PTHR45339">
    <property type="entry name" value="HYBRID SIGNAL TRANSDUCTION HISTIDINE KINASE J"/>
    <property type="match status" value="1"/>
</dbReference>
<evidence type="ECO:0000256" key="17">
    <source>
        <dbReference type="PROSITE-ProRule" id="PRU00169"/>
    </source>
</evidence>
<evidence type="ECO:0000256" key="9">
    <source>
        <dbReference type="ARBA" id="ARBA00022777"/>
    </source>
</evidence>
<organism evidence="24 25">
    <name type="scientific">Hymenobacter aerilatus</name>
    <dbReference type="NCBI Taxonomy" id="2932251"/>
    <lineage>
        <taxon>Bacteria</taxon>
        <taxon>Pseudomonadati</taxon>
        <taxon>Bacteroidota</taxon>
        <taxon>Cytophagia</taxon>
        <taxon>Cytophagales</taxon>
        <taxon>Hymenobacteraceae</taxon>
        <taxon>Hymenobacter</taxon>
    </lineage>
</organism>
<dbReference type="EC" id="2.7.13.3" evidence="3"/>
<keyword evidence="5 17" id="KW-0597">Phosphoprotein</keyword>
<dbReference type="Pfam" id="PF00072">
    <property type="entry name" value="Response_reg"/>
    <property type="match status" value="1"/>
</dbReference>
<evidence type="ECO:0000256" key="14">
    <source>
        <dbReference type="ARBA" id="ARBA00064003"/>
    </source>
</evidence>
<evidence type="ECO:0000259" key="23">
    <source>
        <dbReference type="PROSITE" id="PS50894"/>
    </source>
</evidence>
<evidence type="ECO:0000313" key="24">
    <source>
        <dbReference type="EMBL" id="UOR05039.1"/>
    </source>
</evidence>
<dbReference type="Gene3D" id="3.30.565.10">
    <property type="entry name" value="Histidine kinase-like ATPase, C-terminal domain"/>
    <property type="match status" value="1"/>
</dbReference>
<dbReference type="CDD" id="cd00130">
    <property type="entry name" value="PAS"/>
    <property type="match status" value="3"/>
</dbReference>
<dbReference type="SUPFAM" id="SSF47226">
    <property type="entry name" value="Histidine-containing phosphotransfer domain, HPT domain"/>
    <property type="match status" value="1"/>
</dbReference>
<dbReference type="Gene3D" id="3.40.50.2300">
    <property type="match status" value="1"/>
</dbReference>
<keyword evidence="12" id="KW-0902">Two-component regulatory system</keyword>
<evidence type="ECO:0000256" key="2">
    <source>
        <dbReference type="ARBA" id="ARBA00004651"/>
    </source>
</evidence>
<dbReference type="PROSITE" id="PS50894">
    <property type="entry name" value="HPT"/>
    <property type="match status" value="1"/>
</dbReference>
<dbReference type="Gene3D" id="1.20.120.160">
    <property type="entry name" value="HPT domain"/>
    <property type="match status" value="1"/>
</dbReference>
<feature type="domain" description="Histidine kinase" evidence="19">
    <location>
        <begin position="690"/>
        <end position="912"/>
    </location>
</feature>
<feature type="modified residue" description="4-aspartylphosphate" evidence="17">
    <location>
        <position position="984"/>
    </location>
</feature>
<evidence type="ECO:0000256" key="6">
    <source>
        <dbReference type="ARBA" id="ARBA00022679"/>
    </source>
</evidence>
<evidence type="ECO:0000256" key="18">
    <source>
        <dbReference type="SAM" id="Coils"/>
    </source>
</evidence>
<dbReference type="Pfam" id="PF08447">
    <property type="entry name" value="PAS_3"/>
    <property type="match status" value="2"/>
</dbReference>
<dbReference type="CDD" id="cd17546">
    <property type="entry name" value="REC_hyHK_CKI1_RcsC-like"/>
    <property type="match status" value="1"/>
</dbReference>
<evidence type="ECO:0000256" key="13">
    <source>
        <dbReference type="ARBA" id="ARBA00023136"/>
    </source>
</evidence>
<evidence type="ECO:0000256" key="12">
    <source>
        <dbReference type="ARBA" id="ARBA00023012"/>
    </source>
</evidence>
<gene>
    <name evidence="24" type="ORF">MUN82_19140</name>
</gene>
<protein>
    <recommendedName>
        <fullName evidence="15">Sensory/regulatory protein RpfC</fullName>
        <ecNumber evidence="3">2.7.13.3</ecNumber>
    </recommendedName>
</protein>
<dbReference type="InterPro" id="IPR001789">
    <property type="entry name" value="Sig_transdc_resp-reg_receiver"/>
</dbReference>
<dbReference type="GO" id="GO:0000155">
    <property type="term" value="F:phosphorelay sensor kinase activity"/>
    <property type="evidence" value="ECO:0007669"/>
    <property type="project" value="InterPro"/>
</dbReference>
<dbReference type="SUPFAM" id="SSF47384">
    <property type="entry name" value="Homodimeric domain of signal transducing histidine kinase"/>
    <property type="match status" value="1"/>
</dbReference>
<feature type="domain" description="Response regulatory" evidence="20">
    <location>
        <begin position="935"/>
        <end position="1053"/>
    </location>
</feature>
<dbReference type="PROSITE" id="PS50110">
    <property type="entry name" value="RESPONSE_REGULATORY"/>
    <property type="match status" value="1"/>
</dbReference>
<dbReference type="Pfam" id="PF02518">
    <property type="entry name" value="HATPase_c"/>
    <property type="match status" value="1"/>
</dbReference>
<dbReference type="PROSITE" id="PS50112">
    <property type="entry name" value="PAS"/>
    <property type="match status" value="3"/>
</dbReference>
<dbReference type="SUPFAM" id="SSF55874">
    <property type="entry name" value="ATPase domain of HSP90 chaperone/DNA topoisomerase II/histidine kinase"/>
    <property type="match status" value="1"/>
</dbReference>
<dbReference type="InterPro" id="IPR013655">
    <property type="entry name" value="PAS_fold_3"/>
</dbReference>
<dbReference type="Gene3D" id="3.30.450.20">
    <property type="entry name" value="PAS domain"/>
    <property type="match status" value="5"/>
</dbReference>
<dbReference type="GO" id="GO:0006355">
    <property type="term" value="P:regulation of DNA-templated transcription"/>
    <property type="evidence" value="ECO:0007669"/>
    <property type="project" value="InterPro"/>
</dbReference>
<dbReference type="InterPro" id="IPR001610">
    <property type="entry name" value="PAC"/>
</dbReference>
<dbReference type="InterPro" id="IPR005467">
    <property type="entry name" value="His_kinase_dom"/>
</dbReference>
<dbReference type="CDD" id="cd16922">
    <property type="entry name" value="HATPase_EvgS-ArcB-TorS-like"/>
    <property type="match status" value="1"/>
</dbReference>
<dbReference type="Pfam" id="PF00512">
    <property type="entry name" value="HisKA"/>
    <property type="match status" value="1"/>
</dbReference>
<dbReference type="SUPFAM" id="SSF55785">
    <property type="entry name" value="PYP-like sensor domain (PAS domain)"/>
    <property type="match status" value="5"/>
</dbReference>
<feature type="domain" description="PAC" evidence="22">
    <location>
        <begin position="353"/>
        <end position="406"/>
    </location>
</feature>
<feature type="domain" description="PAC" evidence="22">
    <location>
        <begin position="486"/>
        <end position="539"/>
    </location>
</feature>
<dbReference type="PANTHER" id="PTHR45339:SF1">
    <property type="entry name" value="HYBRID SIGNAL TRANSDUCTION HISTIDINE KINASE J"/>
    <property type="match status" value="1"/>
</dbReference>
<keyword evidence="25" id="KW-1185">Reference proteome</keyword>
<dbReference type="GO" id="GO:0005886">
    <property type="term" value="C:plasma membrane"/>
    <property type="evidence" value="ECO:0007669"/>
    <property type="project" value="UniProtKB-SubCell"/>
</dbReference>
<dbReference type="AlphaFoldDB" id="A0A8T9SZ44"/>
<dbReference type="InterPro" id="IPR036097">
    <property type="entry name" value="HisK_dim/P_sf"/>
</dbReference>
<evidence type="ECO:0000256" key="16">
    <source>
        <dbReference type="PROSITE-ProRule" id="PRU00110"/>
    </source>
</evidence>
<keyword evidence="13" id="KW-0472">Membrane</keyword>
<dbReference type="PROSITE" id="PS50109">
    <property type="entry name" value="HIS_KIN"/>
    <property type="match status" value="1"/>
</dbReference>
<sequence>MSSIAYRHLQRRLRQMTRAQMATTTELRELRAQLAQQGLAAARQMSTLLQTMSTAILAENQARQVALVNQRFCDMVGLTEPPETYVGYSHDRMRHVLARCFQKPVLVSDTIERAIAEQSRISGQLLRLRNGRILQQEYLPVLQDGKTVLHLWSLEDVTEREQAQEKIRQYSLLSEHSPNPFIRFDHVGRAQYANPAAEPLLQVLEKPLEAETRDFVRHEIAQALQQNQTRTTERRLGGHFYHWQIVPFPEEQSAIIYLTDITDRRRAEAELLHSQLFVSRINDTVPSMVFLFDLTQNNLTYSNRQSELLLGYTETDLKAMGPAVIHQLMTPETIEEVISRWPKEGRFPQQQALVFEYQIRRRDGEWRWLRLQLAAFTRQPNGEPSQLIGSAQDVTATRQIQEELRHSRLLTDRITSLAPNLIYTFDARQNSFIYVNHYSITALGYTPDELIAFGTTAAEKIIVPSELAKLEQHNTEIQHAADGDVYTVELAFLHRDGSTRWFRCSHTPFERNENGLLRLMLGTAEDITQWKIADEQRRLANYRLAEQNRLFRQVIDTITPLIYLKNEAGNYTLANQATAQLYGSSTTEIIRTPYKQLRADPSDLQRDHEYDLRVLRTEQTVDYEDTFTNPDGSVRWLHVIKQPFMLADGILQVLGVSTDITEVKRAQQELREAKEAAEATARTKQEFLANMSHEIRTPMNGILGIANLLAKTPLDEQQNQYLGHIRHSAEALLVVINDILAMAQLDAGKLQLESVSFDLRDVLYASQQVVQPRAAEKGVSLELELPPATTPTLVTGDPYRLRQVLLNLLSNAVKFTEHGRVLLACRRLSATHESPRFQFSVLDTGIGIPAEQLEHMFEPFTQASSSTAREYGGSGLGLSISRGLVELLGGTLSAESTVGEGSSFVFTLPFRPAEEATPTTSAEPTPRYHTLGKRRVLLAEDNAVNQFLVETLLSTWGMHVDTASSGSEALTLFWQHSYDVVLMDIQMPGMDGVEATRQLRRHPDPKRAATPVVALTAHALRDEAERYRTAGLDAYLSKPFREEDLFRTVSAVLQKQPVPTVAAPEPVPDNAPLYDLSGIRRLAHGNEGFVKRLVHLFIRTTPPCVREMEEHLEAGNWKSLGSTAHHLKSSLDGMHIRPLHATIRQLETCQQTPPDVATATHQVQEVRQVTEQVIAQLEQEFGAE</sequence>
<dbReference type="InterPro" id="IPR003594">
    <property type="entry name" value="HATPase_dom"/>
</dbReference>
<feature type="domain" description="PAS" evidence="21">
    <location>
        <begin position="274"/>
        <end position="337"/>
    </location>
</feature>
<dbReference type="FunFam" id="3.30.565.10:FF:000010">
    <property type="entry name" value="Sensor histidine kinase RcsC"/>
    <property type="match status" value="1"/>
</dbReference>
<dbReference type="Pfam" id="PF00989">
    <property type="entry name" value="PAS"/>
    <property type="match status" value="1"/>
</dbReference>
<dbReference type="InterPro" id="IPR011006">
    <property type="entry name" value="CheY-like_superfamily"/>
</dbReference>
<dbReference type="InterPro" id="IPR000014">
    <property type="entry name" value="PAS"/>
</dbReference>
<dbReference type="PROSITE" id="PS50113">
    <property type="entry name" value="PAC"/>
    <property type="match status" value="3"/>
</dbReference>
<dbReference type="InterPro" id="IPR035965">
    <property type="entry name" value="PAS-like_dom_sf"/>
</dbReference>
<evidence type="ECO:0000256" key="8">
    <source>
        <dbReference type="ARBA" id="ARBA00022741"/>
    </source>
</evidence>
<evidence type="ECO:0000256" key="7">
    <source>
        <dbReference type="ARBA" id="ARBA00022692"/>
    </source>
</evidence>
<name>A0A8T9SZ44_9BACT</name>
<evidence type="ECO:0000256" key="1">
    <source>
        <dbReference type="ARBA" id="ARBA00000085"/>
    </source>
</evidence>
<dbReference type="InterPro" id="IPR003661">
    <property type="entry name" value="HisK_dim/P_dom"/>
</dbReference>
<dbReference type="SMART" id="SM00086">
    <property type="entry name" value="PAC"/>
    <property type="match status" value="3"/>
</dbReference>
<dbReference type="SUPFAM" id="SSF52172">
    <property type="entry name" value="CheY-like"/>
    <property type="match status" value="1"/>
</dbReference>